<accession>A0A024UU34</accession>
<evidence type="ECO:0000259" key="8">
    <source>
        <dbReference type="PROSITE" id="PS51294"/>
    </source>
</evidence>
<dbReference type="Pfam" id="PF00249">
    <property type="entry name" value="Myb_DNA-binding"/>
    <property type="match status" value="1"/>
</dbReference>
<dbReference type="OrthoDB" id="118550at2759"/>
<dbReference type="InterPro" id="IPR006447">
    <property type="entry name" value="Myb_dom_plants"/>
</dbReference>
<protein>
    <submittedName>
        <fullName evidence="9">Uncharacterized protein</fullName>
    </submittedName>
</protein>
<dbReference type="SUPFAM" id="SSF46689">
    <property type="entry name" value="Homeodomain-like"/>
    <property type="match status" value="1"/>
</dbReference>
<evidence type="ECO:0000256" key="5">
    <source>
        <dbReference type="SAM" id="MobiDB-lite"/>
    </source>
</evidence>
<dbReference type="STRING" id="157072.A0A024UU34"/>
<dbReference type="PROSITE" id="PS51294">
    <property type="entry name" value="HTH_MYB"/>
    <property type="match status" value="1"/>
</dbReference>
<feature type="compositionally biased region" description="Acidic residues" evidence="5">
    <location>
        <begin position="399"/>
        <end position="409"/>
    </location>
</feature>
<dbReference type="NCBIfam" id="TIGR01557">
    <property type="entry name" value="myb_SHAQKYF"/>
    <property type="match status" value="1"/>
</dbReference>
<dbReference type="RefSeq" id="XP_008860823.1">
    <property type="nucleotide sequence ID" value="XM_008862601.1"/>
</dbReference>
<keyword evidence="3" id="KW-0804">Transcription</keyword>
<dbReference type="GO" id="GO:0003677">
    <property type="term" value="F:DNA binding"/>
    <property type="evidence" value="ECO:0007669"/>
    <property type="project" value="UniProtKB-KW"/>
</dbReference>
<dbReference type="PANTHER" id="PTHR12802">
    <property type="entry name" value="SWI/SNF COMPLEX-RELATED"/>
    <property type="match status" value="1"/>
</dbReference>
<evidence type="ECO:0000256" key="4">
    <source>
        <dbReference type="ARBA" id="ARBA00023242"/>
    </source>
</evidence>
<feature type="compositionally biased region" description="Low complexity" evidence="5">
    <location>
        <begin position="389"/>
        <end position="398"/>
    </location>
</feature>
<keyword evidence="4" id="KW-0539">Nucleus</keyword>
<sequence length="478" mass="53168">MKEELVNPRRMLPPPQERTDATRSTLRTLPSMDQLIARSPLQGTSPHHAATTTLAAPIYAHSPTPNAAHSVHAEYVKPPAFVYTKHPHPSGLPSFPDDRRDAFLRPSGGGTYSPYTNGQYHHYENSISNHQMKSYDMQPHQTSYTHGPLSRHQYASSAASPYPGYLPHYDDQRPQHQQHHHQSMSNVDETPFARTGIQPRGFGDEYASRHHIHAHPRPMHAEPSRGVAYHDELTSIDASSTGMHGDLKDSKKRERWTHEEHARFMEGLNMYGRKWKKIQTHVKTKTAVQVRTHAYGYFAKLLRNMPEDDVIWGAAEELTSLPSAVLKGPGSGKRRVEPMTGREGMDVLRKFVFSKRKQATNDEKRKFTSDDEEEETATTTCTTANFTATPNCTDNASSVDDDGDEDDMDESDISIRTTAATILSVARGGARSSTSSPSAALAKEASNLVRGVVLSSPTINQMQSFPTAAMKQTDMTAT</sequence>
<feature type="domain" description="SANT" evidence="7">
    <location>
        <begin position="251"/>
        <end position="295"/>
    </location>
</feature>
<dbReference type="VEuPathDB" id="FungiDB:H310_00021"/>
<evidence type="ECO:0000259" key="7">
    <source>
        <dbReference type="PROSITE" id="PS51293"/>
    </source>
</evidence>
<dbReference type="AlphaFoldDB" id="A0A024UU34"/>
<feature type="region of interest" description="Disordered" evidence="5">
    <location>
        <begin position="1"/>
        <end position="25"/>
    </location>
</feature>
<proteinExistence type="predicted"/>
<dbReference type="GeneID" id="20077071"/>
<dbReference type="InterPro" id="IPR017930">
    <property type="entry name" value="Myb_dom"/>
</dbReference>
<evidence type="ECO:0000256" key="3">
    <source>
        <dbReference type="ARBA" id="ARBA00023163"/>
    </source>
</evidence>
<dbReference type="InterPro" id="IPR009057">
    <property type="entry name" value="Homeodomain-like_sf"/>
</dbReference>
<organism evidence="9">
    <name type="scientific">Aphanomyces invadans</name>
    <dbReference type="NCBI Taxonomy" id="157072"/>
    <lineage>
        <taxon>Eukaryota</taxon>
        <taxon>Sar</taxon>
        <taxon>Stramenopiles</taxon>
        <taxon>Oomycota</taxon>
        <taxon>Saprolegniomycetes</taxon>
        <taxon>Saprolegniales</taxon>
        <taxon>Verrucalvaceae</taxon>
        <taxon>Aphanomyces</taxon>
    </lineage>
</organism>
<keyword evidence="2" id="KW-0238">DNA-binding</keyword>
<feature type="region of interest" description="Disordered" evidence="5">
    <location>
        <begin position="389"/>
        <end position="409"/>
    </location>
</feature>
<dbReference type="Gene3D" id="1.10.10.60">
    <property type="entry name" value="Homeodomain-like"/>
    <property type="match status" value="1"/>
</dbReference>
<dbReference type="CDD" id="cd00167">
    <property type="entry name" value="SANT"/>
    <property type="match status" value="1"/>
</dbReference>
<evidence type="ECO:0000256" key="2">
    <source>
        <dbReference type="ARBA" id="ARBA00023125"/>
    </source>
</evidence>
<keyword evidence="1" id="KW-0805">Transcription regulation</keyword>
<evidence type="ECO:0000313" key="9">
    <source>
        <dbReference type="EMBL" id="ETW09412.1"/>
    </source>
</evidence>
<evidence type="ECO:0000256" key="1">
    <source>
        <dbReference type="ARBA" id="ARBA00023015"/>
    </source>
</evidence>
<name>A0A024UU34_9STRA</name>
<dbReference type="eggNOG" id="KOG0724">
    <property type="taxonomic scope" value="Eukaryota"/>
</dbReference>
<dbReference type="InterPro" id="IPR001005">
    <property type="entry name" value="SANT/Myb"/>
</dbReference>
<reference evidence="9" key="1">
    <citation type="submission" date="2013-12" db="EMBL/GenBank/DDBJ databases">
        <title>The Genome Sequence of Aphanomyces invadans NJM9701.</title>
        <authorList>
            <consortium name="The Broad Institute Genomics Platform"/>
            <person name="Russ C."/>
            <person name="Tyler B."/>
            <person name="van West P."/>
            <person name="Dieguez-Uribeondo J."/>
            <person name="Young S.K."/>
            <person name="Zeng Q."/>
            <person name="Gargeya S."/>
            <person name="Fitzgerald M."/>
            <person name="Abouelleil A."/>
            <person name="Alvarado L."/>
            <person name="Chapman S.B."/>
            <person name="Gainer-Dewar J."/>
            <person name="Goldberg J."/>
            <person name="Griggs A."/>
            <person name="Gujja S."/>
            <person name="Hansen M."/>
            <person name="Howarth C."/>
            <person name="Imamovic A."/>
            <person name="Ireland A."/>
            <person name="Larimer J."/>
            <person name="McCowan C."/>
            <person name="Murphy C."/>
            <person name="Pearson M."/>
            <person name="Poon T.W."/>
            <person name="Priest M."/>
            <person name="Roberts A."/>
            <person name="Saif S."/>
            <person name="Shea T."/>
            <person name="Sykes S."/>
            <person name="Wortman J."/>
            <person name="Nusbaum C."/>
            <person name="Birren B."/>
        </authorList>
    </citation>
    <scope>NUCLEOTIDE SEQUENCE [LARGE SCALE GENOMIC DNA]</scope>
    <source>
        <strain evidence="9">NJM9701</strain>
    </source>
</reference>
<evidence type="ECO:0000259" key="6">
    <source>
        <dbReference type="PROSITE" id="PS50090"/>
    </source>
</evidence>
<dbReference type="InterPro" id="IPR017884">
    <property type="entry name" value="SANT_dom"/>
</dbReference>
<feature type="domain" description="HTH myb-type" evidence="8">
    <location>
        <begin position="248"/>
        <end position="302"/>
    </location>
</feature>
<dbReference type="PROSITE" id="PS51293">
    <property type="entry name" value="SANT"/>
    <property type="match status" value="1"/>
</dbReference>
<feature type="domain" description="Myb-like" evidence="6">
    <location>
        <begin position="248"/>
        <end position="298"/>
    </location>
</feature>
<feature type="region of interest" description="Disordered" evidence="5">
    <location>
        <begin position="154"/>
        <end position="203"/>
    </location>
</feature>
<dbReference type="EMBL" id="KI913952">
    <property type="protein sequence ID" value="ETW09412.1"/>
    <property type="molecule type" value="Genomic_DNA"/>
</dbReference>
<dbReference type="PROSITE" id="PS50090">
    <property type="entry name" value="MYB_LIKE"/>
    <property type="match status" value="1"/>
</dbReference>
<dbReference type="SMART" id="SM00717">
    <property type="entry name" value="SANT"/>
    <property type="match status" value="1"/>
</dbReference>
<gene>
    <name evidence="9" type="ORF">H310_00021</name>
</gene>